<evidence type="ECO:0000256" key="3">
    <source>
        <dbReference type="ARBA" id="ARBA00022833"/>
    </source>
</evidence>
<dbReference type="Gene3D" id="3.40.50.720">
    <property type="entry name" value="NAD(P)-binding Rossmann-like Domain"/>
    <property type="match status" value="1"/>
</dbReference>
<dbReference type="InterPro" id="IPR036291">
    <property type="entry name" value="NAD(P)-bd_dom_sf"/>
</dbReference>
<keyword evidence="6" id="KW-1185">Reference proteome</keyword>
<keyword evidence="2" id="KW-0479">Metal-binding</keyword>
<comment type="cofactor">
    <cofactor evidence="1">
        <name>Zn(2+)</name>
        <dbReference type="ChEBI" id="CHEBI:29105"/>
    </cofactor>
</comment>
<dbReference type="PANTHER" id="PTHR42813">
    <property type="entry name" value="ZINC-TYPE ALCOHOL DEHYDROGENASE-LIKE"/>
    <property type="match status" value="1"/>
</dbReference>
<organism evidence="5 6">
    <name type="scientific">Mycolicibacterium grossiae</name>
    <dbReference type="NCBI Taxonomy" id="1552759"/>
    <lineage>
        <taxon>Bacteria</taxon>
        <taxon>Bacillati</taxon>
        <taxon>Actinomycetota</taxon>
        <taxon>Actinomycetes</taxon>
        <taxon>Mycobacteriales</taxon>
        <taxon>Mycobacteriaceae</taxon>
        <taxon>Mycolicibacterium</taxon>
    </lineage>
</organism>
<dbReference type="Pfam" id="PF00107">
    <property type="entry name" value="ADH_zinc_N"/>
    <property type="match status" value="1"/>
</dbReference>
<evidence type="ECO:0000259" key="4">
    <source>
        <dbReference type="Pfam" id="PF00107"/>
    </source>
</evidence>
<accession>A0A1E8Q8J6</accession>
<dbReference type="AlphaFoldDB" id="A0A1E8Q8J6"/>
<evidence type="ECO:0000256" key="1">
    <source>
        <dbReference type="ARBA" id="ARBA00001947"/>
    </source>
</evidence>
<dbReference type="SUPFAM" id="SSF51735">
    <property type="entry name" value="NAD(P)-binding Rossmann-fold domains"/>
    <property type="match status" value="1"/>
</dbReference>
<feature type="domain" description="Alcohol dehydrogenase-like C-terminal" evidence="4">
    <location>
        <begin position="1"/>
        <end position="66"/>
    </location>
</feature>
<dbReference type="EMBL" id="MCHX01000009">
    <property type="protein sequence ID" value="OFJ54766.1"/>
    <property type="molecule type" value="Genomic_DNA"/>
</dbReference>
<proteinExistence type="predicted"/>
<evidence type="ECO:0000313" key="6">
    <source>
        <dbReference type="Proteomes" id="UP000178953"/>
    </source>
</evidence>
<evidence type="ECO:0000256" key="2">
    <source>
        <dbReference type="ARBA" id="ARBA00022723"/>
    </source>
</evidence>
<dbReference type="Proteomes" id="UP000178953">
    <property type="component" value="Unassembled WGS sequence"/>
</dbReference>
<protein>
    <recommendedName>
        <fullName evidence="4">Alcohol dehydrogenase-like C-terminal domain-containing protein</fullName>
    </recommendedName>
</protein>
<dbReference type="GO" id="GO:0046872">
    <property type="term" value="F:metal ion binding"/>
    <property type="evidence" value="ECO:0007669"/>
    <property type="project" value="UniProtKB-KW"/>
</dbReference>
<comment type="caution">
    <text evidence="5">The sequence shown here is derived from an EMBL/GenBank/DDBJ whole genome shotgun (WGS) entry which is preliminary data.</text>
</comment>
<keyword evidence="3" id="KW-0862">Zinc</keyword>
<dbReference type="InterPro" id="IPR013149">
    <property type="entry name" value="ADH-like_C"/>
</dbReference>
<evidence type="ECO:0000313" key="5">
    <source>
        <dbReference type="EMBL" id="OFJ54766.1"/>
    </source>
</evidence>
<name>A0A1E8Q8J6_9MYCO</name>
<dbReference type="PANTHER" id="PTHR42813:SF2">
    <property type="entry name" value="DEHYDROGENASE, ZINC-CONTAINING, PUTATIVE (AFU_ORTHOLOGUE AFUA_2G02810)-RELATED"/>
    <property type="match status" value="1"/>
</dbReference>
<reference evidence="5 6" key="1">
    <citation type="submission" date="2016-09" db="EMBL/GenBank/DDBJ databases">
        <title>genome sequence of Mycobacterium sp. 739 SCH.</title>
        <authorList>
            <person name="Greninger A.L."/>
            <person name="Qin X."/>
            <person name="Jerome K."/>
            <person name="Vora S."/>
            <person name="Quinn K."/>
        </authorList>
    </citation>
    <scope>NUCLEOTIDE SEQUENCE [LARGE SCALE GENOMIC DNA]</scope>
    <source>
        <strain evidence="5 6">SCH</strain>
    </source>
</reference>
<sequence>MAARAAMLKGAEQVIVIDRLAERLTQVRQYIGAEILDYTKESVIAELKERTGGRGPDVCIEAVGMEAHGTGALDTEHLATHVMPLDDGPRGYRMFKEKQDGCVRAVFQPTK</sequence>
<gene>
    <name evidence="5" type="ORF">BEL07_05255</name>
</gene>
<dbReference type="RefSeq" id="WP_070352055.1">
    <property type="nucleotide sequence ID" value="NZ_CP043474.1"/>
</dbReference>